<protein>
    <recommendedName>
        <fullName evidence="1">Aminotransferase-like plant mobile domain-containing protein</fullName>
    </recommendedName>
</protein>
<evidence type="ECO:0000313" key="3">
    <source>
        <dbReference type="Proteomes" id="UP000289738"/>
    </source>
</evidence>
<evidence type="ECO:0000259" key="1">
    <source>
        <dbReference type="Pfam" id="PF10536"/>
    </source>
</evidence>
<dbReference type="InterPro" id="IPR044824">
    <property type="entry name" value="MAIN-like"/>
</dbReference>
<dbReference type="InterPro" id="IPR019557">
    <property type="entry name" value="AminoTfrase-like_pln_mobile"/>
</dbReference>
<reference evidence="2 3" key="1">
    <citation type="submission" date="2019-01" db="EMBL/GenBank/DDBJ databases">
        <title>Sequencing of cultivated peanut Arachis hypogaea provides insights into genome evolution and oil improvement.</title>
        <authorList>
            <person name="Chen X."/>
        </authorList>
    </citation>
    <scope>NUCLEOTIDE SEQUENCE [LARGE SCALE GENOMIC DNA]</scope>
    <source>
        <strain evidence="3">cv. Fuhuasheng</strain>
        <tissue evidence="2">Leaves</tissue>
    </source>
</reference>
<dbReference type="PANTHER" id="PTHR46033">
    <property type="entry name" value="PROTEIN MAIN-LIKE 2"/>
    <property type="match status" value="1"/>
</dbReference>
<name>A0A445D6Z4_ARAHY</name>
<comment type="caution">
    <text evidence="2">The sequence shown here is derived from an EMBL/GenBank/DDBJ whole genome shotgun (WGS) entry which is preliminary data.</text>
</comment>
<keyword evidence="3" id="KW-1185">Reference proteome</keyword>
<dbReference type="AlphaFoldDB" id="A0A445D6Z4"/>
<dbReference type="PANTHER" id="PTHR46033:SF8">
    <property type="entry name" value="PROTEIN MAINTENANCE OF MERISTEMS-LIKE"/>
    <property type="match status" value="1"/>
</dbReference>
<feature type="domain" description="Aminotransferase-like plant mobile" evidence="1">
    <location>
        <begin position="2"/>
        <end position="112"/>
    </location>
</feature>
<dbReference type="GO" id="GO:0010073">
    <property type="term" value="P:meristem maintenance"/>
    <property type="evidence" value="ECO:0007669"/>
    <property type="project" value="InterPro"/>
</dbReference>
<gene>
    <name evidence="2" type="ORF">Ahy_A05g024779</name>
</gene>
<organism evidence="2 3">
    <name type="scientific">Arachis hypogaea</name>
    <name type="common">Peanut</name>
    <dbReference type="NCBI Taxonomy" id="3818"/>
    <lineage>
        <taxon>Eukaryota</taxon>
        <taxon>Viridiplantae</taxon>
        <taxon>Streptophyta</taxon>
        <taxon>Embryophyta</taxon>
        <taxon>Tracheophyta</taxon>
        <taxon>Spermatophyta</taxon>
        <taxon>Magnoliopsida</taxon>
        <taxon>eudicotyledons</taxon>
        <taxon>Gunneridae</taxon>
        <taxon>Pentapetalae</taxon>
        <taxon>rosids</taxon>
        <taxon>fabids</taxon>
        <taxon>Fabales</taxon>
        <taxon>Fabaceae</taxon>
        <taxon>Papilionoideae</taxon>
        <taxon>50 kb inversion clade</taxon>
        <taxon>dalbergioids sensu lato</taxon>
        <taxon>Dalbergieae</taxon>
        <taxon>Pterocarpus clade</taxon>
        <taxon>Arachis</taxon>
    </lineage>
</organism>
<sequence length="189" mass="22851">MLLTGGYLMTDKSNNLVHLRWLSLLRDFMEYRAFLWGLAVLVWTYQSISLAVQRGVTDIAGCTPLLMFWIYQRFPQWCPPDRGVYQYSLVAKLIRLPQLSRDQHEVRVLRWRVFLDRLHFDEFNGEQQVPGTPVNLDRYLTTTGRGEDVWWPLKLKEWYDMWHQRFESGRRITVQHTFDTRPTLEYYDW</sequence>
<dbReference type="Pfam" id="PF10536">
    <property type="entry name" value="PMD"/>
    <property type="match status" value="1"/>
</dbReference>
<proteinExistence type="predicted"/>
<dbReference type="EMBL" id="SDMP01000005">
    <property type="protein sequence ID" value="RYR58919.1"/>
    <property type="molecule type" value="Genomic_DNA"/>
</dbReference>
<dbReference type="Proteomes" id="UP000289738">
    <property type="component" value="Chromosome A05"/>
</dbReference>
<accession>A0A445D6Z4</accession>
<evidence type="ECO:0000313" key="2">
    <source>
        <dbReference type="EMBL" id="RYR58919.1"/>
    </source>
</evidence>